<dbReference type="Proteomes" id="UP001147700">
    <property type="component" value="Unassembled WGS sequence"/>
</dbReference>
<protein>
    <submittedName>
        <fullName evidence="1">Uncharacterized protein</fullName>
    </submittedName>
</protein>
<accession>A0ABT4RQC9</accession>
<evidence type="ECO:0000313" key="2">
    <source>
        <dbReference type="Proteomes" id="UP001147700"/>
    </source>
</evidence>
<organism evidence="1 2">
    <name type="scientific">Solirubrobacter deserti</name>
    <dbReference type="NCBI Taxonomy" id="2282478"/>
    <lineage>
        <taxon>Bacteria</taxon>
        <taxon>Bacillati</taxon>
        <taxon>Actinomycetota</taxon>
        <taxon>Thermoleophilia</taxon>
        <taxon>Solirubrobacterales</taxon>
        <taxon>Solirubrobacteraceae</taxon>
        <taxon>Solirubrobacter</taxon>
    </lineage>
</organism>
<proteinExistence type="predicted"/>
<dbReference type="EMBL" id="JAPCID010000044">
    <property type="protein sequence ID" value="MDA0140731.1"/>
    <property type="molecule type" value="Genomic_DNA"/>
</dbReference>
<evidence type="ECO:0000313" key="1">
    <source>
        <dbReference type="EMBL" id="MDA0140731.1"/>
    </source>
</evidence>
<dbReference type="RefSeq" id="WP_202958120.1">
    <property type="nucleotide sequence ID" value="NZ_JAPCID010000044.1"/>
</dbReference>
<sequence>MRAITVFFALLATVAGAYGGFWVMRELGPADLTGQYGRGNAASIEGNFMQSANFERVIEALERELGPDGRLQSLNVNLLEVDATAIDSGRRLVVRIDASGRSMKDDVGEADPIGTVPVAKLDPKALDRISKAARKETGEPVERLSLTGSSRQWNVYMLRGEPDSFIANLNGKGLRLSGEENPEPGGAEPDSLMRAENLHKVLDAAAKEGDALYDLTVWPERASVAMKSGGRVVALQFGFDGELTGRDISAPNGAQTKTIRLSRVDPRAIERMAKSRYAKGLKNAMYAILRPDIGFSAGEPQWLLYLPEGSDPPYLTANIKGRGISWPGRG</sequence>
<comment type="caution">
    <text evidence="1">The sequence shown here is derived from an EMBL/GenBank/DDBJ whole genome shotgun (WGS) entry which is preliminary data.</text>
</comment>
<name>A0ABT4RQC9_9ACTN</name>
<gene>
    <name evidence="1" type="ORF">OJ962_24760</name>
</gene>
<reference evidence="1" key="1">
    <citation type="submission" date="2022-10" db="EMBL/GenBank/DDBJ databases">
        <title>The WGS of Solirubrobacter sp. CPCC 204708.</title>
        <authorList>
            <person name="Jiang Z."/>
        </authorList>
    </citation>
    <scope>NUCLEOTIDE SEQUENCE</scope>
    <source>
        <strain evidence="1">CPCC 204708</strain>
    </source>
</reference>
<keyword evidence="2" id="KW-1185">Reference proteome</keyword>